<dbReference type="FunFam" id="1.25.40.90:FF:000001">
    <property type="entry name" value="phosphatidylinositol-binding clathrin assembly protein-like isoform X1"/>
    <property type="match status" value="1"/>
</dbReference>
<dbReference type="GO" id="GO:0005794">
    <property type="term" value="C:Golgi apparatus"/>
    <property type="evidence" value="ECO:0007669"/>
    <property type="project" value="UniProtKB-SubCell"/>
</dbReference>
<keyword evidence="22" id="KW-0175">Coiled coil</keyword>
<dbReference type="Proteomes" id="UP000438429">
    <property type="component" value="Unassembled WGS sequence"/>
</dbReference>
<dbReference type="InterPro" id="IPR015143">
    <property type="entry name" value="L27_1"/>
</dbReference>
<dbReference type="GO" id="GO:0042043">
    <property type="term" value="F:neurexin family protein binding"/>
    <property type="evidence" value="ECO:0007669"/>
    <property type="project" value="TreeGrafter"/>
</dbReference>
<feature type="compositionally biased region" description="Low complexity" evidence="23">
    <location>
        <begin position="1850"/>
        <end position="1868"/>
    </location>
</feature>
<dbReference type="Pfam" id="PF07651">
    <property type="entry name" value="ANTH"/>
    <property type="match status" value="1"/>
</dbReference>
<evidence type="ECO:0000256" key="18">
    <source>
        <dbReference type="ARBA" id="ARBA00023329"/>
    </source>
</evidence>
<dbReference type="CDD" id="cd16985">
    <property type="entry name" value="ANTH_N_AP180"/>
    <property type="match status" value="1"/>
</dbReference>
<evidence type="ECO:0000259" key="24">
    <source>
        <dbReference type="PROSITE" id="PS50004"/>
    </source>
</evidence>
<comment type="subcellular location">
    <subcellularLocation>
        <location evidence="3">Cell membrane</location>
    </subcellularLocation>
    <subcellularLocation>
        <location evidence="2">Cytoplasmic vesicle</location>
        <location evidence="2">Clathrin-coated vesicle</location>
    </subcellularLocation>
    <subcellularLocation>
        <location evidence="4">Golgi apparatus</location>
    </subcellularLocation>
    <subcellularLocation>
        <location evidence="5">Membrane</location>
        <location evidence="5">Clathrin-coated pit</location>
    </subcellularLocation>
    <subcellularLocation>
        <location evidence="1">Nucleus</location>
    </subcellularLocation>
</comment>
<dbReference type="GO" id="GO:0005905">
    <property type="term" value="C:clathrin-coated pit"/>
    <property type="evidence" value="ECO:0007669"/>
    <property type="project" value="UniProtKB-SubCell"/>
</dbReference>
<feature type="compositionally biased region" description="Polar residues" evidence="23">
    <location>
        <begin position="1199"/>
        <end position="1213"/>
    </location>
</feature>
<dbReference type="PROSITE" id="PS50942">
    <property type="entry name" value="ENTH"/>
    <property type="match status" value="1"/>
</dbReference>
<dbReference type="Gene3D" id="1.20.58.150">
    <property type="entry name" value="ANTH domain"/>
    <property type="match status" value="1"/>
</dbReference>
<dbReference type="InterPro" id="IPR008942">
    <property type="entry name" value="ENTH_VHS"/>
</dbReference>
<dbReference type="Gene3D" id="1.25.40.90">
    <property type="match status" value="1"/>
</dbReference>
<feature type="compositionally biased region" description="Low complexity" evidence="23">
    <location>
        <begin position="1214"/>
        <end position="1231"/>
    </location>
</feature>
<keyword evidence="11" id="KW-0677">Repeat</keyword>
<evidence type="ECO:0000256" key="3">
    <source>
        <dbReference type="ARBA" id="ARBA00004236"/>
    </source>
</evidence>
<evidence type="ECO:0000256" key="2">
    <source>
        <dbReference type="ARBA" id="ARBA00004132"/>
    </source>
</evidence>
<evidence type="ECO:0000256" key="22">
    <source>
        <dbReference type="SAM" id="Coils"/>
    </source>
</evidence>
<dbReference type="SMART" id="SM00273">
    <property type="entry name" value="ENTH"/>
    <property type="match status" value="1"/>
</dbReference>
<evidence type="ECO:0000256" key="23">
    <source>
        <dbReference type="SAM" id="MobiDB-lite"/>
    </source>
</evidence>
<dbReference type="Gene3D" id="2.60.40.150">
    <property type="entry name" value="C2 domain"/>
    <property type="match status" value="2"/>
</dbReference>
<dbReference type="GO" id="GO:0048268">
    <property type="term" value="P:clathrin coat assembly"/>
    <property type="evidence" value="ECO:0007669"/>
    <property type="project" value="InterPro"/>
</dbReference>
<feature type="domain" description="C2" evidence="24">
    <location>
        <begin position="1902"/>
        <end position="2024"/>
    </location>
</feature>
<accession>A0A6A4T163</accession>
<dbReference type="InterPro" id="IPR000008">
    <property type="entry name" value="C2_dom"/>
</dbReference>
<feature type="domain" description="C2" evidence="24">
    <location>
        <begin position="2046"/>
        <end position="2178"/>
    </location>
</feature>
<dbReference type="Gene3D" id="1.10.287.470">
    <property type="entry name" value="Helix hairpin bin"/>
    <property type="match status" value="1"/>
</dbReference>
<evidence type="ECO:0000256" key="4">
    <source>
        <dbReference type="ARBA" id="ARBA00004555"/>
    </source>
</evidence>
<reference evidence="28 29" key="1">
    <citation type="submission" date="2019-06" db="EMBL/GenBank/DDBJ databases">
        <title>Draft genomes of female and male turbot (Scophthalmus maximus).</title>
        <authorList>
            <person name="Xu H."/>
            <person name="Xu X.-W."/>
            <person name="Shao C."/>
            <person name="Chen S."/>
        </authorList>
    </citation>
    <scope>NUCLEOTIDE SEQUENCE [LARGE SCALE GENOMIC DNA]</scope>
    <source>
        <strain evidence="28">Ysfricsl-2016a</strain>
        <tissue evidence="28">Blood</tissue>
    </source>
</reference>
<dbReference type="SUPFAM" id="SSF89009">
    <property type="entry name" value="GAT-like domain"/>
    <property type="match status" value="1"/>
</dbReference>
<keyword evidence="7" id="KW-1003">Cell membrane</keyword>
<evidence type="ECO:0000256" key="13">
    <source>
        <dbReference type="ARBA" id="ARBA00022990"/>
    </source>
</evidence>
<feature type="compositionally biased region" description="Basic and acidic residues" evidence="23">
    <location>
        <begin position="1164"/>
        <end position="1198"/>
    </location>
</feature>
<name>A0A6A4T163_SCOMX</name>
<keyword evidence="15" id="KW-0472">Membrane</keyword>
<evidence type="ECO:0000256" key="10">
    <source>
        <dbReference type="ARBA" id="ARBA00022583"/>
    </source>
</evidence>
<dbReference type="FunFam" id="1.20.58.150:FF:000001">
    <property type="entry name" value="phosphatidylinositol-binding clathrin assembly protein-like isoform X1"/>
    <property type="match status" value="1"/>
</dbReference>
<dbReference type="InterPro" id="IPR014712">
    <property type="entry name" value="ANTH_dom_sf"/>
</dbReference>
<proteinExistence type="inferred from homology"/>
<evidence type="ECO:0000256" key="6">
    <source>
        <dbReference type="ARBA" id="ARBA00008011"/>
    </source>
</evidence>
<organism evidence="28 29">
    <name type="scientific">Scophthalmus maximus</name>
    <name type="common">Turbot</name>
    <name type="synonym">Psetta maxima</name>
    <dbReference type="NCBI Taxonomy" id="52904"/>
    <lineage>
        <taxon>Eukaryota</taxon>
        <taxon>Metazoa</taxon>
        <taxon>Chordata</taxon>
        <taxon>Craniata</taxon>
        <taxon>Vertebrata</taxon>
        <taxon>Euteleostomi</taxon>
        <taxon>Actinopterygii</taxon>
        <taxon>Neopterygii</taxon>
        <taxon>Teleostei</taxon>
        <taxon>Neoteleostei</taxon>
        <taxon>Acanthomorphata</taxon>
        <taxon>Carangaria</taxon>
        <taxon>Pleuronectiformes</taxon>
        <taxon>Pleuronectoidei</taxon>
        <taxon>Scophthalmidae</taxon>
        <taxon>Scophthalmus</taxon>
    </lineage>
</organism>
<evidence type="ECO:0000259" key="27">
    <source>
        <dbReference type="PROSITE" id="PS51022"/>
    </source>
</evidence>
<dbReference type="GO" id="GO:0030136">
    <property type="term" value="C:clathrin-coated vesicle"/>
    <property type="evidence" value="ECO:0007669"/>
    <property type="project" value="UniProtKB-SubCell"/>
</dbReference>
<comment type="caution">
    <text evidence="28">The sequence shown here is derived from an EMBL/GenBank/DDBJ whole genome shotgun (WGS) entry which is preliminary data.</text>
</comment>
<dbReference type="PANTHER" id="PTHR45716:SF5">
    <property type="entry name" value="SYNAPTOTAGMIN-LIKE PROTEIN 2"/>
    <property type="match status" value="1"/>
</dbReference>
<keyword evidence="14" id="KW-0333">Golgi apparatus</keyword>
<feature type="compositionally biased region" description="Basic and acidic residues" evidence="23">
    <location>
        <begin position="1125"/>
        <end position="1134"/>
    </location>
</feature>
<dbReference type="Pfam" id="PF09058">
    <property type="entry name" value="L27_1"/>
    <property type="match status" value="1"/>
</dbReference>
<dbReference type="InterPro" id="IPR010911">
    <property type="entry name" value="Rab_BD"/>
</dbReference>
<evidence type="ECO:0000256" key="14">
    <source>
        <dbReference type="ARBA" id="ARBA00023034"/>
    </source>
</evidence>
<keyword evidence="9" id="KW-0597">Phosphoprotein</keyword>
<feature type="compositionally biased region" description="Polar residues" evidence="23">
    <location>
        <begin position="1716"/>
        <end position="1737"/>
    </location>
</feature>
<comment type="subunit">
    <text evidence="20">Binds to clathrin; involves primarily the C-terminal sequences, but the full-length protein is required for full binding capacity. Binds phosphatidylinositol 4,5- bisphosphate. Interacts with PIMREG; this interaction may change the subcellular location into the nucleus. Interacts with AP2A1 (via its alpha-appendage domain). Interacts (via N-terminus) with VAMP2; VAMP3; VAMP7 and VAMP8 (Via N-terminus). Interacts with LC3/MAP1LC3A.</text>
</comment>
<feature type="domain" description="RabBD" evidence="25">
    <location>
        <begin position="760"/>
        <end position="816"/>
    </location>
</feature>
<dbReference type="GO" id="GO:0030276">
    <property type="term" value="F:clathrin binding"/>
    <property type="evidence" value="ECO:0007669"/>
    <property type="project" value="InterPro"/>
</dbReference>
<evidence type="ECO:0000256" key="1">
    <source>
        <dbReference type="ARBA" id="ARBA00004123"/>
    </source>
</evidence>
<comment type="similarity">
    <text evidence="6">Belongs to the PICALM/SNAP91 family.</text>
</comment>
<feature type="compositionally biased region" description="Basic and acidic residues" evidence="23">
    <location>
        <begin position="683"/>
        <end position="700"/>
    </location>
</feature>
<dbReference type="Pfam" id="PF00168">
    <property type="entry name" value="C2"/>
    <property type="match status" value="1"/>
</dbReference>
<keyword evidence="12" id="KW-0832">Ubl conjugation</keyword>
<dbReference type="GO" id="GO:0005634">
    <property type="term" value="C:nucleus"/>
    <property type="evidence" value="ECO:0007669"/>
    <property type="project" value="UniProtKB-SubCell"/>
</dbReference>
<dbReference type="GO" id="GO:0006897">
    <property type="term" value="P:endocytosis"/>
    <property type="evidence" value="ECO:0007669"/>
    <property type="project" value="UniProtKB-KW"/>
</dbReference>
<feature type="compositionally biased region" description="Polar residues" evidence="23">
    <location>
        <begin position="467"/>
        <end position="477"/>
    </location>
</feature>
<feature type="compositionally biased region" description="Basic and acidic residues" evidence="23">
    <location>
        <begin position="1585"/>
        <end position="1601"/>
    </location>
</feature>
<evidence type="ECO:0000256" key="5">
    <source>
        <dbReference type="ARBA" id="ARBA00004600"/>
    </source>
</evidence>
<dbReference type="CDD" id="cd04020">
    <property type="entry name" value="C2B_SLP_1-2-3-4"/>
    <property type="match status" value="1"/>
</dbReference>
<evidence type="ECO:0000259" key="26">
    <source>
        <dbReference type="PROSITE" id="PS50942"/>
    </source>
</evidence>
<dbReference type="InterPro" id="IPR035892">
    <property type="entry name" value="C2_domain_sf"/>
</dbReference>
<feature type="domain" description="ENTH" evidence="26">
    <location>
        <begin position="14"/>
        <end position="145"/>
    </location>
</feature>
<feature type="compositionally biased region" description="Low complexity" evidence="23">
    <location>
        <begin position="1022"/>
        <end position="1038"/>
    </location>
</feature>
<evidence type="ECO:0000256" key="8">
    <source>
        <dbReference type="ARBA" id="ARBA00022499"/>
    </source>
</evidence>
<feature type="region of interest" description="Disordered" evidence="23">
    <location>
        <begin position="442"/>
        <end position="477"/>
    </location>
</feature>
<evidence type="ECO:0000256" key="16">
    <source>
        <dbReference type="ARBA" id="ARBA00023176"/>
    </source>
</evidence>
<dbReference type="GO" id="GO:0070382">
    <property type="term" value="C:exocytic vesicle"/>
    <property type="evidence" value="ECO:0007669"/>
    <property type="project" value="TreeGrafter"/>
</dbReference>
<feature type="region of interest" description="Disordered" evidence="23">
    <location>
        <begin position="1125"/>
        <end position="1264"/>
    </location>
</feature>
<dbReference type="SUPFAM" id="SSF101288">
    <property type="entry name" value="L27 domain"/>
    <property type="match status" value="1"/>
</dbReference>
<feature type="compositionally biased region" description="Polar residues" evidence="23">
    <location>
        <begin position="565"/>
        <end position="581"/>
    </location>
</feature>
<dbReference type="PROSITE" id="PS50004">
    <property type="entry name" value="C2"/>
    <property type="match status" value="2"/>
</dbReference>
<keyword evidence="18" id="KW-0968">Cytoplasmic vesicle</keyword>
<keyword evidence="8" id="KW-1017">Isopeptide bond</keyword>
<feature type="region of interest" description="Disordered" evidence="23">
    <location>
        <begin position="683"/>
        <end position="712"/>
    </location>
</feature>
<dbReference type="PROSITE" id="PS50916">
    <property type="entry name" value="RABBD"/>
    <property type="match status" value="1"/>
</dbReference>
<keyword evidence="17" id="KW-0539">Nucleus</keyword>
<dbReference type="EMBL" id="VEVO01000008">
    <property type="protein sequence ID" value="KAF0038739.1"/>
    <property type="molecule type" value="Genomic_DNA"/>
</dbReference>
<evidence type="ECO:0000256" key="21">
    <source>
        <dbReference type="ARBA" id="ARBA00068054"/>
    </source>
</evidence>
<gene>
    <name evidence="28" type="ORF">F2P81_009223</name>
</gene>
<dbReference type="SMART" id="SM00569">
    <property type="entry name" value="L27"/>
    <property type="match status" value="1"/>
</dbReference>
<evidence type="ECO:0000256" key="7">
    <source>
        <dbReference type="ARBA" id="ARBA00022475"/>
    </source>
</evidence>
<dbReference type="FunFam" id="2.60.40.150:FF:000006">
    <property type="entry name" value="Synaptotagmin-like 5, isoform CRA_a"/>
    <property type="match status" value="1"/>
</dbReference>
<dbReference type="Gene3D" id="6.10.250.3000">
    <property type="match status" value="1"/>
</dbReference>
<dbReference type="SUPFAM" id="SSF49562">
    <property type="entry name" value="C2 domain (Calcium/lipid-binding domain, CaLB)"/>
    <property type="match status" value="2"/>
</dbReference>
<keyword evidence="10" id="KW-0254">Endocytosis</keyword>
<feature type="region of interest" description="Disordered" evidence="23">
    <location>
        <begin position="1463"/>
        <end position="1486"/>
    </location>
</feature>
<evidence type="ECO:0000256" key="19">
    <source>
        <dbReference type="ARBA" id="ARBA00055144"/>
    </source>
</evidence>
<dbReference type="SUPFAM" id="SSF48464">
    <property type="entry name" value="ENTH/VHS domain"/>
    <property type="match status" value="1"/>
</dbReference>
<feature type="compositionally biased region" description="Low complexity" evidence="23">
    <location>
        <begin position="1825"/>
        <end position="1836"/>
    </location>
</feature>
<feature type="region of interest" description="Disordered" evidence="23">
    <location>
        <begin position="550"/>
        <end position="581"/>
    </location>
</feature>
<evidence type="ECO:0000256" key="20">
    <source>
        <dbReference type="ARBA" id="ARBA00061829"/>
    </source>
</evidence>
<dbReference type="GO" id="GO:0031267">
    <property type="term" value="F:small GTPase binding"/>
    <property type="evidence" value="ECO:0007669"/>
    <property type="project" value="InterPro"/>
</dbReference>
<evidence type="ECO:0000256" key="11">
    <source>
        <dbReference type="ARBA" id="ARBA00022737"/>
    </source>
</evidence>
<feature type="region of interest" description="Disordered" evidence="23">
    <location>
        <begin position="1583"/>
        <end position="1737"/>
    </location>
</feature>
<feature type="coiled-coil region" evidence="22">
    <location>
        <begin position="321"/>
        <end position="348"/>
    </location>
</feature>
<keyword evidence="13" id="KW-0007">Acetylation</keyword>
<comment type="function">
    <text evidence="19">Cytoplasmic adapter protein that plays a critical role in clathrin-mediated endocytosis which is important in processes such as internalization of cell receptors, synaptic transmission or removal of apoptotic cells. Recruits AP-2 and attaches clathrin triskelions to the cytoplasmic side of plasma membrane leading to clathrin-coated vesicles (CCVs) assembly. Furthermore, regulates clathrin-coated vesicle size and maturation by directly sensing and driving membrane curvature. In addition to binding to clathrin, mediates the endocytosis of small R-SNARES (Soluble NSF Attachment Protein REceptors) between plasma membranes and endosomes including VAMP2, VAMP3, VAMP4, VAMP7 or VAMP8. In turn, PICALM-dependent SNARE endocytosis is required for the formation and maturation of autophagic precursors. Modulates thereby autophagy and the turnover of autophagy substrates such as MAPT/TAU or amyloid precursor protein cleaved C-terminal fragment (APP-CTF).</text>
</comment>
<feature type="region of interest" description="Disordered" evidence="23">
    <location>
        <begin position="1813"/>
        <end position="1876"/>
    </location>
</feature>
<evidence type="ECO:0000256" key="9">
    <source>
        <dbReference type="ARBA" id="ARBA00022553"/>
    </source>
</evidence>
<evidence type="ECO:0000313" key="28">
    <source>
        <dbReference type="EMBL" id="KAF0038739.1"/>
    </source>
</evidence>
<evidence type="ECO:0000256" key="12">
    <source>
        <dbReference type="ARBA" id="ARBA00022843"/>
    </source>
</evidence>
<feature type="region of interest" description="Disordered" evidence="23">
    <location>
        <begin position="879"/>
        <end position="955"/>
    </location>
</feature>
<dbReference type="InterPro" id="IPR043567">
    <property type="entry name" value="SYTL1-5_C2B"/>
</dbReference>
<feature type="compositionally biased region" description="Polar residues" evidence="23">
    <location>
        <begin position="1813"/>
        <end position="1824"/>
    </location>
</feature>
<dbReference type="PROSITE" id="PS51022">
    <property type="entry name" value="L27"/>
    <property type="match status" value="1"/>
</dbReference>
<feature type="region of interest" description="Disordered" evidence="23">
    <location>
        <begin position="2258"/>
        <end position="2283"/>
    </location>
</feature>
<dbReference type="GO" id="GO:0006886">
    <property type="term" value="P:intracellular protein transport"/>
    <property type="evidence" value="ECO:0007669"/>
    <property type="project" value="InterPro"/>
</dbReference>
<feature type="domain" description="L27" evidence="27">
    <location>
        <begin position="2164"/>
        <end position="2224"/>
    </location>
</feature>
<evidence type="ECO:0000313" key="29">
    <source>
        <dbReference type="Proteomes" id="UP000438429"/>
    </source>
</evidence>
<evidence type="ECO:0000259" key="25">
    <source>
        <dbReference type="PROSITE" id="PS50916"/>
    </source>
</evidence>
<feature type="compositionally biased region" description="Basic and acidic residues" evidence="23">
    <location>
        <begin position="1528"/>
        <end position="1538"/>
    </location>
</feature>
<dbReference type="GO" id="GO:0005886">
    <property type="term" value="C:plasma membrane"/>
    <property type="evidence" value="ECO:0007669"/>
    <property type="project" value="UniProtKB-SubCell"/>
</dbReference>
<dbReference type="InterPro" id="IPR013809">
    <property type="entry name" value="ENTH"/>
</dbReference>
<feature type="compositionally biased region" description="Basic and acidic residues" evidence="23">
    <location>
        <begin position="1255"/>
        <end position="1264"/>
    </location>
</feature>
<dbReference type="InterPro" id="IPR004172">
    <property type="entry name" value="L27_dom"/>
</dbReference>
<evidence type="ECO:0000256" key="17">
    <source>
        <dbReference type="ARBA" id="ARBA00023242"/>
    </source>
</evidence>
<dbReference type="PANTHER" id="PTHR45716">
    <property type="entry name" value="BITESIZE, ISOFORM I"/>
    <property type="match status" value="1"/>
</dbReference>
<dbReference type="GO" id="GO:0005545">
    <property type="term" value="F:1-phosphatidylinositol binding"/>
    <property type="evidence" value="ECO:0007669"/>
    <property type="project" value="InterPro"/>
</dbReference>
<dbReference type="InterPro" id="IPR036892">
    <property type="entry name" value="L27_dom_sf"/>
</dbReference>
<keyword evidence="16" id="KW-0168">Coated pit</keyword>
<sequence>MSGQSITDRITAAQHSVTGSAITKTVCKATTHEIMGPKKKHLDYLIQCTNEMNVNIPQLADTLFERTTNTSWVVVFKSLTATHHLMVYGNERFIQYLASRNTLFNLSNFLDKSGLQGYDMSTFIRRYSRYLNEKAVSYRQVAFDFTKVKRGSDGLMRTMNTEKLLKTIPIIQNQMDVLLDFNVNANELTNGVINAAFMLLFKDAIRLFAAYNEGIINLLEKYFDMKKVQCKDGLDIYKKFLTRMTRISEFLKVAEQVGIDRGDIPDLSQAPSSLLDALEQHLASLEGKKVKDSTAASRASTLSSAVSSLANTGISFTRVDEREKQAALEEEQSRLKALKDQRVKELHKNPAIATMDDSPVSTMGGTINSTPAIDLFSTPSSTNSSSKAASDLLDLQPAFQQPVPLSTTNSWGDPFTYAAEAVEESTPNSNPFMTRPVVDAVHPSTVSSDAGGPSPRTPSDEVFGFTASPTPQQQQNSRGLNVDFESVFGNNTNGNIPDSTGGILKPTVASSPNQCMTPNGQQSNKLVSTDLDSSLANLVGNLGIGNGTAKNDLHWSQPGEKRLTGGSNWQPKTAPSTTWNPATMAPSVMAFPATTPTGMMAYAMPPHMGSMMMTQPTMIYSQPVMQPANPFGPNPGAQKHISRSRRCSPIKLQDLMDFQERFERNADKSAPLLLFHESVEKGLSKDTSPKTLQKRDDRSSTVEPDPPPAPCRPLPLGVCGSSLLQQLRILLELKLCRSKEQQQETQNVKQWKASAEAVAMIDLSFLTEEEQGAILAVLKRDAELKKAEEHRVQKLQTTVGDRGQLRYLTGEWFYETKQLRHQDRIHGSDIIRASMRHTHKPLTILELSQMLPEQPSFVDSENRDVFVPPVLCGLLEEPHTQRSDERFQNQNPSDPSPHTPKAVLQSPTKRENPFNSELNAHHTFEQQDGQLSDEDVDHSQKLNEAPLPSSDSSISCATNLQPDACLVSQNADSVPVPIPENTAVANSQDCFVEVDGAAGRETNCAAPRGILKHLSTSSSTDSLLSPLDLQSPVSPDSPTETWMDRKQVKFSSMVSQSGEEWQNGKELGEHSLLDNDSIAPSEMENSCLNNSYLDNTDSTATDTQILNQSGVDLQEGGAVRLETEANQREQEAGRHQVLGDVSGHRHSERLNPVLCSPDSAEPGKPVHLETEPEEDHHSQAQATDHRPTRHDIHQHELTEQSTHISVEATSDTKPPTSVSSESSSHALSPKPGQRSLGIFSRAKEKRDGVQSSQMEEVKLEGKEPVSIHLSQGPADMAVDRPASFKLVAKPFEVTEARTPQLAAPQNTSFKETVITEYVDTQQDATEGKAVEIPERLSNLKAFSEEDYTGPKTLFTREETRQQDMSKTGTEASHGPQTYVESLNNVLVQKEISVDDTSENILSPQTECILYVDLSKEDGTYRANPVLIYEETDDSLTGSVTDFQENIIIPVPSSVAFNAQKQWEGDPVSLPRQSDSSPQEDRPAKITELKHFWETEYTGTRVITAKMKEASRSAIPSEKGLSPQSDLRTPLDNREKSEGEGQMSPHKAKSNIVLKSLKVTDKGFVSQSPDRSPVRSAGPAIVALSTDHRHQGKVDTEPRERPLGPSKSQIPRSKEQDNEVRMSPSKTCHPRVLPRESSSPKRSRLEASPLKTFPIDINPQTKVAEEQHRKPSPVPGQRKSPSHGAKQTVVTERKPSTDITSGPIALHKEDGGAYYDSINTQHCNSSPPTSPQSKTASENKLGTFANLARSFIPQDHQYYLGPQEKAHVPPFHPDKCVAEEADAVHSPQSFLRDFEGNQGDDPTEGTLTRISSWIVQTKDGNSSQETTTRAGSLSRASSGREEHDSRQQMNSSVDDASSLPPPASSLSNSKQMKTSVSVPVLQQDEVSGSVSSISPADFGDIEVQGNIQLAVNYIQKLGEFHIFVVHCRELAVADSKKNRSDPYVKCYLVPDKTKLGKRKTTVRKKNLNPNYNEILRFKIIMEVLKTERLNVSVWHNDTFGRNSFLGEVDLDLSEWDFSNTQINEYALKARESAQTSDLPSPSRLMDSRGQMRLALRFLPQTSHSKRTSRMETGEVQIWVKDCKSLPSVRGVMIDPFVKCTVLPDRSRKSRQKTRVVKRTANPMFNHTMVYDGFRAEDLREACVEITVWDHDRLNSHYIGGLRLGLGTDTARALGLLDEYCTKLRKPEEQQLKTAIQRVMGIFKSNLFEALLDIQEFYEVTLLNTQKSSEQKLEEVNHMAEKWEKSVSIQNSELAHSACPVDEQREQSISNPSRTEQGETGAKTSECNGLNSFDYFIVIIYQDNDPKIRPKQITAFQDEEVEYLSDVCVQDLSR</sequence>
<feature type="region of interest" description="Disordered" evidence="23">
    <location>
        <begin position="1508"/>
        <end position="1551"/>
    </location>
</feature>
<evidence type="ECO:0000256" key="15">
    <source>
        <dbReference type="ARBA" id="ARBA00023136"/>
    </source>
</evidence>
<dbReference type="SMART" id="SM00239">
    <property type="entry name" value="C2"/>
    <property type="match status" value="2"/>
</dbReference>
<dbReference type="InterPro" id="IPR011417">
    <property type="entry name" value="ANTH_dom"/>
</dbReference>
<dbReference type="GO" id="GO:0006887">
    <property type="term" value="P:exocytosis"/>
    <property type="evidence" value="ECO:0007669"/>
    <property type="project" value="TreeGrafter"/>
</dbReference>
<feature type="region of interest" description="Disordered" evidence="23">
    <location>
        <begin position="1022"/>
        <end position="1041"/>
    </location>
</feature>
<protein>
    <recommendedName>
        <fullName evidence="21">Phosphatidylinositol-binding clathrin assembly protein</fullName>
    </recommendedName>
</protein>